<dbReference type="GeneID" id="35437656"/>
<dbReference type="PANTHER" id="PTHR47349">
    <property type="entry name" value="CHROMOSOME 8, WHOLE GENOME SHOTGUN SEQUENCE"/>
    <property type="match status" value="1"/>
</dbReference>
<keyword evidence="3" id="KW-1185">Reference proteome</keyword>
<dbReference type="Proteomes" id="UP000242254">
    <property type="component" value="Unassembled WGS sequence"/>
</dbReference>
<accession>A0A2G4SU81</accession>
<feature type="domain" description="YMC020W-like alpha/beta hydrolase" evidence="1">
    <location>
        <begin position="8"/>
        <end position="344"/>
    </location>
</feature>
<evidence type="ECO:0000313" key="3">
    <source>
        <dbReference type="Proteomes" id="UP000242254"/>
    </source>
</evidence>
<dbReference type="EMBL" id="KZ303850">
    <property type="protein sequence ID" value="PHZ12329.1"/>
    <property type="molecule type" value="Genomic_DNA"/>
</dbReference>
<reference evidence="2 3" key="1">
    <citation type="journal article" date="2016" name="Proc. Natl. Acad. Sci. U.S.A.">
        <title>Lipid metabolic changes in an early divergent fungus govern the establishment of a mutualistic symbiosis with endobacteria.</title>
        <authorList>
            <person name="Lastovetsky O.A."/>
            <person name="Gaspar M.L."/>
            <person name="Mondo S.J."/>
            <person name="LaButti K.M."/>
            <person name="Sandor L."/>
            <person name="Grigoriev I.V."/>
            <person name="Henry S.A."/>
            <person name="Pawlowska T.E."/>
        </authorList>
    </citation>
    <scope>NUCLEOTIDE SEQUENCE [LARGE SCALE GENOMIC DNA]</scope>
    <source>
        <strain evidence="2 3">ATCC 52813</strain>
    </source>
</reference>
<organism evidence="2 3">
    <name type="scientific">Rhizopus microsporus ATCC 52813</name>
    <dbReference type="NCBI Taxonomy" id="1340429"/>
    <lineage>
        <taxon>Eukaryota</taxon>
        <taxon>Fungi</taxon>
        <taxon>Fungi incertae sedis</taxon>
        <taxon>Mucoromycota</taxon>
        <taxon>Mucoromycotina</taxon>
        <taxon>Mucoromycetes</taxon>
        <taxon>Mucorales</taxon>
        <taxon>Mucorineae</taxon>
        <taxon>Rhizopodaceae</taxon>
        <taxon>Rhizopus</taxon>
    </lineage>
</organism>
<dbReference type="Pfam" id="PF26147">
    <property type="entry name" value="AB_HYDROLASE_YMC0-YMC35"/>
    <property type="match status" value="1"/>
</dbReference>
<protein>
    <recommendedName>
        <fullName evidence="1">YMC020W-like alpha/beta hydrolase domain-containing protein</fullName>
    </recommendedName>
</protein>
<proteinExistence type="predicted"/>
<dbReference type="RefSeq" id="XP_023466037.1">
    <property type="nucleotide sequence ID" value="XM_023606666.1"/>
</dbReference>
<evidence type="ECO:0000259" key="1">
    <source>
        <dbReference type="Pfam" id="PF26147"/>
    </source>
</evidence>
<dbReference type="AlphaFoldDB" id="A0A2G4SU81"/>
<dbReference type="PANTHER" id="PTHR47349:SF1">
    <property type="entry name" value="AER328WP"/>
    <property type="match status" value="1"/>
</dbReference>
<dbReference type="InterPro" id="IPR058934">
    <property type="entry name" value="YMC020W-like"/>
</dbReference>
<sequence length="389" mass="44494">MPDDIGGKKIVIIGVHGWFPMKLVRSMIGEPTGTSHKFCEQMTLAVKKYFLDNHGLTIPDRSITSISLLWEGKVQERVDKFYDLIQAQWVESIKEADIILWATHSQGTPVSIILLQKLIESSIIRPHQQPMCLLAMAGISHGPFPTLKGNLLVKYFEADPARELFEFMNSNSEVSIIYREAMAYVLQHDIKVVLVGSMQDQVVPLYSAIMSGLSHPNLLRAIYIDGHIYSKDDFLIRLIEFAISLLNMGLSDHGFLIHISEALAGNLYSLEGGHSTIYEELDVFTLPLQYLFETHPIGHKQKKIRIEQKVERAMNEVKARLDPFQARLKLNPFHLPWAMRGIWDDSRILSNEALRKELEQLQALFNKWNPTSARLKEIKFRLEPLKARL</sequence>
<evidence type="ECO:0000313" key="2">
    <source>
        <dbReference type="EMBL" id="PHZ12329.1"/>
    </source>
</evidence>
<name>A0A2G4SU81_RHIZD</name>
<gene>
    <name evidence="2" type="ORF">RHIMIDRAFT_203181</name>
</gene>
<dbReference type="InterPro" id="IPR058933">
    <property type="entry name" value="YMC020W-like_ab_hydrolase"/>
</dbReference>